<reference evidence="10 11" key="2">
    <citation type="journal article" date="2013" name="Genome Announc.">
        <title>Genome Sequence of Growth-Improving Paenibacillus mucilaginosus Strain KNP414.</title>
        <authorList>
            <person name="Lu J.J."/>
            <person name="Wang J.F."/>
            <person name="Hu X.F."/>
        </authorList>
    </citation>
    <scope>NUCLEOTIDE SEQUENCE [LARGE SCALE GENOMIC DNA]</scope>
    <source>
        <strain evidence="10 11">KNP414</strain>
    </source>
</reference>
<dbReference type="Gene3D" id="1.10.10.60">
    <property type="entry name" value="Homeodomain-like"/>
    <property type="match status" value="2"/>
</dbReference>
<dbReference type="PANTHER" id="PTHR43280">
    <property type="entry name" value="ARAC-FAMILY TRANSCRIPTIONAL REGULATOR"/>
    <property type="match status" value="1"/>
</dbReference>
<sequence length="839" mass="95222">MDYTYEIIPTSSRLPLHIFFHNVRYVPNHWHDSLELLFVLKGSAMITVQNKPYSLSEEDLILINSNDIHSIQADQDNLLLALQIPDTFLKEQGVDTEHTVFSCHSFGYGPGEQEAFDGIRRLLSSIMWVHTKAGYGYEVKLRSLLLELIYLLLRRFRGAEKGRENPINKRMMERLLKLNEYIQSHYQEPLTLNELAEREGFSVTYLSSFFQKSMGVSFRAYITQIRLEHAVTELLSSEEPIIEIALRHGFPSLKSFHKAFKDAYDTTPAEYRRSQKPAGAPEKDPAGNGTGYLAYDRDNAFVSLFKYLPLEAPKEGGAGAAAERNVVHKEVGIRLPSAGKGQLLKHTWRNLCTVGKAKEILYAGVQEHLKMLQEAVGFRYIRFHGIFDDEMMVYRQGEDGRPVFSFTYVDQLIDFLLGIGLRPFFELGFMPGGLADRSQTVFHKPSYISLPQHPEHWKALLEAFARHLLRRYGAAEVRAWYFEFWNEPDMHVFWKESRELYFAFYEESFRALKEVSPELRLGGPGVISDPEGKAEWLRSYWAYCAERDCRPDFITFHVYPVMPVEGTWGEGKPPEDIEYAGASYLADTLRGTKKALAGMGAGDLELHVTEWNSTSHHRELTNDTSFKAAFLAKSISESLDEVDSLGYWTATDLLEELPLPVSTFHGGLGLITNNGIRKPGFHVYGLLAGLGERLVERGEGYCLTSSADGAYQLLVYNYCHFDRLYMRNDTSAIDSHNRYGVFADTGRLELTVKLEGLPAGKVEIRSRSVSREQGSAYDLWLDMGAPEELTPADIRYLDSGSLPRQQVKGVEASDGLTVKCSLSPHEVQLLCIRPVWTGR</sequence>
<dbReference type="InterPro" id="IPR037923">
    <property type="entry name" value="HTH-like"/>
</dbReference>
<dbReference type="InterPro" id="IPR014710">
    <property type="entry name" value="RmlC-like_jellyroll"/>
</dbReference>
<dbReference type="PANTHER" id="PTHR43280:SF2">
    <property type="entry name" value="HTH-TYPE TRANSCRIPTIONAL REGULATOR EXSA"/>
    <property type="match status" value="1"/>
</dbReference>
<keyword evidence="4" id="KW-0238">DNA-binding</keyword>
<evidence type="ECO:0000256" key="5">
    <source>
        <dbReference type="ARBA" id="ARBA00023163"/>
    </source>
</evidence>
<reference evidence="11" key="1">
    <citation type="submission" date="2011-06" db="EMBL/GenBank/DDBJ databases">
        <title>Complete genome sequence of Paenibacillus mucilaginosus KNP414.</title>
        <authorList>
            <person name="Wang J."/>
            <person name="Hu S."/>
            <person name="Hu X."/>
            <person name="Zhang B."/>
            <person name="Dong D."/>
            <person name="Zhang S."/>
            <person name="Zhao K."/>
            <person name="Wu D."/>
        </authorList>
    </citation>
    <scope>NUCLEOTIDE SEQUENCE [LARGE SCALE GENOMIC DNA]</scope>
    <source>
        <strain evidence="11">KNP414</strain>
    </source>
</reference>
<gene>
    <name evidence="10" type="ordered locus">KNP414_01380</name>
</gene>
<evidence type="ECO:0000256" key="7">
    <source>
        <dbReference type="PIRSR" id="PIRSR600514-1"/>
    </source>
</evidence>
<keyword evidence="5" id="KW-0804">Transcription</keyword>
<dbReference type="Pfam" id="PF12833">
    <property type="entry name" value="HTH_18"/>
    <property type="match status" value="1"/>
</dbReference>
<dbReference type="SMART" id="SM00342">
    <property type="entry name" value="HTH_ARAC"/>
    <property type="match status" value="1"/>
</dbReference>
<dbReference type="InterPro" id="IPR049165">
    <property type="entry name" value="GH39_as"/>
</dbReference>
<accession>F8FL25</accession>
<dbReference type="Proteomes" id="UP000006620">
    <property type="component" value="Chromosome"/>
</dbReference>
<dbReference type="InterPro" id="IPR009057">
    <property type="entry name" value="Homeodomain-like_sf"/>
</dbReference>
<dbReference type="Gene3D" id="2.60.40.1500">
    <property type="entry name" value="Glycosyl hydrolase domain, family 39"/>
    <property type="match status" value="1"/>
</dbReference>
<dbReference type="GO" id="GO:0005975">
    <property type="term" value="P:carbohydrate metabolic process"/>
    <property type="evidence" value="ECO:0007669"/>
    <property type="project" value="InterPro"/>
</dbReference>
<dbReference type="SUPFAM" id="SSF51215">
    <property type="entry name" value="Regulatory protein AraC"/>
    <property type="match status" value="1"/>
</dbReference>
<dbReference type="RefSeq" id="WP_013915106.1">
    <property type="nucleotide sequence ID" value="NC_015690.1"/>
</dbReference>
<dbReference type="PATRIC" id="fig|1036673.3.peg.1207"/>
<name>F8FL25_PAEMK</name>
<dbReference type="AlphaFoldDB" id="F8FL25"/>
<feature type="active site" description="Proton donor" evidence="7">
    <location>
        <position position="487"/>
    </location>
</feature>
<keyword evidence="2" id="KW-0378">Hydrolase</keyword>
<dbReference type="PRINTS" id="PR00745">
    <property type="entry name" value="GLHYDRLASE39"/>
</dbReference>
<evidence type="ECO:0000256" key="4">
    <source>
        <dbReference type="ARBA" id="ARBA00023125"/>
    </source>
</evidence>
<evidence type="ECO:0000256" key="6">
    <source>
        <dbReference type="ARBA" id="ARBA00023295"/>
    </source>
</evidence>
<evidence type="ECO:0000313" key="11">
    <source>
        <dbReference type="Proteomes" id="UP000006620"/>
    </source>
</evidence>
<evidence type="ECO:0000313" key="10">
    <source>
        <dbReference type="EMBL" id="AEI39944.1"/>
    </source>
</evidence>
<evidence type="ECO:0000256" key="1">
    <source>
        <dbReference type="ARBA" id="ARBA00008875"/>
    </source>
</evidence>
<proteinExistence type="inferred from homology"/>
<dbReference type="InterPro" id="IPR018060">
    <property type="entry name" value="HTH_AraC"/>
</dbReference>
<dbReference type="PROSITE" id="PS01124">
    <property type="entry name" value="HTH_ARAC_FAMILY_2"/>
    <property type="match status" value="1"/>
</dbReference>
<dbReference type="SUPFAM" id="SSF51011">
    <property type="entry name" value="Glycosyl hydrolase domain"/>
    <property type="match status" value="1"/>
</dbReference>
<keyword evidence="3" id="KW-0805">Transcription regulation</keyword>
<evidence type="ECO:0000256" key="2">
    <source>
        <dbReference type="ARBA" id="ARBA00022801"/>
    </source>
</evidence>
<dbReference type="EMBL" id="CP002869">
    <property type="protein sequence ID" value="AEI39944.1"/>
    <property type="molecule type" value="Genomic_DNA"/>
</dbReference>
<dbReference type="PROSITE" id="PS01027">
    <property type="entry name" value="GLYCOSYL_HYDROL_F39"/>
    <property type="match status" value="1"/>
</dbReference>
<dbReference type="Gene3D" id="3.20.20.80">
    <property type="entry name" value="Glycosidases"/>
    <property type="match status" value="1"/>
</dbReference>
<dbReference type="GO" id="GO:0003700">
    <property type="term" value="F:DNA-binding transcription factor activity"/>
    <property type="evidence" value="ECO:0007669"/>
    <property type="project" value="InterPro"/>
</dbReference>
<dbReference type="InterPro" id="IPR018062">
    <property type="entry name" value="HTH_AraC-typ_CS"/>
</dbReference>
<keyword evidence="6" id="KW-0326">Glycosidase</keyword>
<feature type="region of interest" description="Disordered" evidence="8">
    <location>
        <begin position="270"/>
        <end position="289"/>
    </location>
</feature>
<dbReference type="InterPro" id="IPR000514">
    <property type="entry name" value="Glyco_hydro_39"/>
</dbReference>
<evidence type="ECO:0000259" key="9">
    <source>
        <dbReference type="PROSITE" id="PS01124"/>
    </source>
</evidence>
<dbReference type="KEGG" id="pms:KNP414_01380"/>
<dbReference type="HOGENOM" id="CLU_017624_0_0_9"/>
<dbReference type="Gene3D" id="2.60.120.10">
    <property type="entry name" value="Jelly Rolls"/>
    <property type="match status" value="1"/>
</dbReference>
<dbReference type="InterPro" id="IPR003313">
    <property type="entry name" value="AraC-bd"/>
</dbReference>
<comment type="similarity">
    <text evidence="1">Belongs to the glycosyl hydrolase 39 family.</text>
</comment>
<dbReference type="SUPFAM" id="SSF51445">
    <property type="entry name" value="(Trans)glycosidases"/>
    <property type="match status" value="1"/>
</dbReference>
<dbReference type="GO" id="GO:0004553">
    <property type="term" value="F:hydrolase activity, hydrolyzing O-glycosyl compounds"/>
    <property type="evidence" value="ECO:0007669"/>
    <property type="project" value="InterPro"/>
</dbReference>
<feature type="domain" description="HTH araC/xylS-type" evidence="9">
    <location>
        <begin position="176"/>
        <end position="274"/>
    </location>
</feature>
<dbReference type="Pfam" id="PF01229">
    <property type="entry name" value="Glyco_hydro_39"/>
    <property type="match status" value="1"/>
</dbReference>
<dbReference type="PROSITE" id="PS00041">
    <property type="entry name" value="HTH_ARAC_FAMILY_1"/>
    <property type="match status" value="1"/>
</dbReference>
<evidence type="ECO:0000256" key="3">
    <source>
        <dbReference type="ARBA" id="ARBA00023015"/>
    </source>
</evidence>
<dbReference type="GO" id="GO:0043565">
    <property type="term" value="F:sequence-specific DNA binding"/>
    <property type="evidence" value="ECO:0007669"/>
    <property type="project" value="InterPro"/>
</dbReference>
<dbReference type="Pfam" id="PF02311">
    <property type="entry name" value="AraC_binding"/>
    <property type="match status" value="1"/>
</dbReference>
<evidence type="ECO:0000256" key="8">
    <source>
        <dbReference type="SAM" id="MobiDB-lite"/>
    </source>
</evidence>
<organism evidence="10 11">
    <name type="scientific">Paenibacillus mucilaginosus (strain KNP414)</name>
    <dbReference type="NCBI Taxonomy" id="1036673"/>
    <lineage>
        <taxon>Bacteria</taxon>
        <taxon>Bacillati</taxon>
        <taxon>Bacillota</taxon>
        <taxon>Bacilli</taxon>
        <taxon>Bacillales</taxon>
        <taxon>Paenibacillaceae</taxon>
        <taxon>Paenibacillus</taxon>
    </lineage>
</organism>
<dbReference type="SUPFAM" id="SSF46689">
    <property type="entry name" value="Homeodomain-like"/>
    <property type="match status" value="2"/>
</dbReference>
<dbReference type="InterPro" id="IPR017853">
    <property type="entry name" value="GH"/>
</dbReference>
<dbReference type="InterPro" id="IPR049166">
    <property type="entry name" value="GH39_cat"/>
</dbReference>
<protein>
    <submittedName>
        <fullName evidence="10">Xylan 1,4-beta-xylosidase</fullName>
    </submittedName>
</protein>